<evidence type="ECO:0000313" key="2">
    <source>
        <dbReference type="Proteomes" id="UP001055115"/>
    </source>
</evidence>
<accession>A0AA37L6A1</accession>
<comment type="caution">
    <text evidence="1">The sequence shown here is derived from an EMBL/GenBank/DDBJ whole genome shotgun (WGS) entry which is preliminary data.</text>
</comment>
<dbReference type="RefSeq" id="XP_049122733.1">
    <property type="nucleotide sequence ID" value="XM_049266776.1"/>
</dbReference>
<dbReference type="EMBL" id="BQXU01000001">
    <property type="protein sequence ID" value="GKT40383.1"/>
    <property type="molecule type" value="Genomic_DNA"/>
</dbReference>
<keyword evidence="2" id="KW-1185">Reference proteome</keyword>
<dbReference type="GeneID" id="73321366"/>
<reference evidence="1 2" key="1">
    <citation type="submission" date="2022-03" db="EMBL/GenBank/DDBJ databases">
        <title>Genome data of Colletotrichum spp.</title>
        <authorList>
            <person name="Utami Y.D."/>
            <person name="Hiruma K."/>
        </authorList>
    </citation>
    <scope>NUCLEOTIDE SEQUENCE [LARGE SCALE GENOMIC DNA]</scope>
    <source>
        <strain evidence="1 2">MAFF 239500</strain>
    </source>
</reference>
<dbReference type="Proteomes" id="UP001055115">
    <property type="component" value="Unassembled WGS sequence"/>
</dbReference>
<protein>
    <submittedName>
        <fullName evidence="1">Uncharacterized protein</fullName>
    </submittedName>
</protein>
<proteinExistence type="predicted"/>
<dbReference type="AlphaFoldDB" id="A0AA37L6A1"/>
<evidence type="ECO:0000313" key="1">
    <source>
        <dbReference type="EMBL" id="GKT40383.1"/>
    </source>
</evidence>
<gene>
    <name evidence="1" type="ORF">ColSpa_00564</name>
</gene>
<organism evidence="1 2">
    <name type="scientific">Colletotrichum spaethianum</name>
    <dbReference type="NCBI Taxonomy" id="700344"/>
    <lineage>
        <taxon>Eukaryota</taxon>
        <taxon>Fungi</taxon>
        <taxon>Dikarya</taxon>
        <taxon>Ascomycota</taxon>
        <taxon>Pezizomycotina</taxon>
        <taxon>Sordariomycetes</taxon>
        <taxon>Hypocreomycetidae</taxon>
        <taxon>Glomerellales</taxon>
        <taxon>Glomerellaceae</taxon>
        <taxon>Colletotrichum</taxon>
        <taxon>Colletotrichum spaethianum species complex</taxon>
    </lineage>
</organism>
<sequence>MAECQMRRDEMNCSLTRARSRLRSAPAHVRCKADTSSLLGNTHHNLPGGGPLLELLVRLDDVLELKGRVDHGLDLALGHPRRDLREVVVRVLCHEGLKLVLRAAQEPGQEHARHEALNLREGDGAADELEVARGDQELVRGLVQVRRGVADVVDDEGKDLALRAEGADDVRGLVVDDLVGAQGLAQVGLGRGARDRHVAAEGLCDLDAVGPRAAGTAVDEDLVAGLDVGHDGLVRREGGRADGAGLLEVHRARDGGDAVALGSDGVDTTEYEVARLDVGDGRADGDGAAGVVHTGALGEGHHRLGDDAEVRELVVGRVDARGDHLDKDLVSFEGRGGGRRNGDEGEVLDEGARGGDLPAAHLGGGLLAHDYGRDVCIVRV</sequence>
<name>A0AA37L6A1_9PEZI</name>